<protein>
    <submittedName>
        <fullName evidence="6">Kinase-like domain-containing protein</fullName>
    </submittedName>
</protein>
<evidence type="ECO:0000259" key="5">
    <source>
        <dbReference type="PROSITE" id="PS50011"/>
    </source>
</evidence>
<dbReference type="PANTHER" id="PTHR22988">
    <property type="entry name" value="MYOTONIC DYSTROPHY S/T KINASE-RELATED"/>
    <property type="match status" value="1"/>
</dbReference>
<dbReference type="PANTHER" id="PTHR22988:SF71">
    <property type="entry name" value="CITRON RHO-INTERACTING KINASE"/>
    <property type="match status" value="1"/>
</dbReference>
<proteinExistence type="inferred from homology"/>
<evidence type="ECO:0000313" key="6">
    <source>
        <dbReference type="EMBL" id="KAI0295171.1"/>
    </source>
</evidence>
<keyword evidence="7" id="KW-1185">Reference proteome</keyword>
<dbReference type="AlphaFoldDB" id="A0AAD4LZ14"/>
<accession>A0AAD4LZ14</accession>
<evidence type="ECO:0000313" key="7">
    <source>
        <dbReference type="Proteomes" id="UP001203297"/>
    </source>
</evidence>
<evidence type="ECO:0000256" key="2">
    <source>
        <dbReference type="ARBA" id="ARBA00038271"/>
    </source>
</evidence>
<dbReference type="GO" id="GO:0031032">
    <property type="term" value="P:actomyosin structure organization"/>
    <property type="evidence" value="ECO:0007669"/>
    <property type="project" value="TreeGrafter"/>
</dbReference>
<evidence type="ECO:0000256" key="4">
    <source>
        <dbReference type="ARBA" id="ARBA00048679"/>
    </source>
</evidence>
<dbReference type="InterPro" id="IPR000719">
    <property type="entry name" value="Prot_kinase_dom"/>
</dbReference>
<sequence length="343" mass="38838">MSTFWLKRKARLGTLLQSNGDEDEDGLALDRILHGQSVIAKTARTIEVDRLRFTDKDLTVIGTLEYGQLSVTDVVNCNIDGRLYVRKSIEKRFAFKSRDQCNPQLERDILLRALCTDSVWAPHLLCAFQTGTHLNLVMDYAEGGTLWDVLESNPLERICEVDLRWWLPQVISAVAWCHSQGFVHRDVKPHNFVLTRTAHVQLVDFGSAAPLVPGSRAVPPEYCRVPCGTCDYISPEILQAHEAALVAMEMPDNEDERQEENENAGEGGYGVETDWWSTGAMIYEMAYGVAPFFARDIRSTYLKIVDFRKSLTFHTNVSVSAELRDLLTQYVKMGLCLAYRISR</sequence>
<dbReference type="SMART" id="SM00220">
    <property type="entry name" value="S_TKc"/>
    <property type="match status" value="1"/>
</dbReference>
<dbReference type="InterPro" id="IPR011009">
    <property type="entry name" value="Kinase-like_dom_sf"/>
</dbReference>
<dbReference type="PROSITE" id="PS50011">
    <property type="entry name" value="PROTEIN_KINASE_DOM"/>
    <property type="match status" value="1"/>
</dbReference>
<keyword evidence="6" id="KW-0418">Kinase</keyword>
<dbReference type="EMBL" id="WTXG01000061">
    <property type="protein sequence ID" value="KAI0295171.1"/>
    <property type="molecule type" value="Genomic_DNA"/>
</dbReference>
<keyword evidence="6" id="KW-0808">Transferase</keyword>
<dbReference type="GO" id="GO:0005737">
    <property type="term" value="C:cytoplasm"/>
    <property type="evidence" value="ECO:0007669"/>
    <property type="project" value="TreeGrafter"/>
</dbReference>
<comment type="catalytic activity">
    <reaction evidence="3">
        <text>L-threonyl-[protein] + ATP = O-phospho-L-threonyl-[protein] + ADP + H(+)</text>
        <dbReference type="Rhea" id="RHEA:46608"/>
        <dbReference type="Rhea" id="RHEA-COMP:11060"/>
        <dbReference type="Rhea" id="RHEA-COMP:11605"/>
        <dbReference type="ChEBI" id="CHEBI:15378"/>
        <dbReference type="ChEBI" id="CHEBI:30013"/>
        <dbReference type="ChEBI" id="CHEBI:30616"/>
        <dbReference type="ChEBI" id="CHEBI:61977"/>
        <dbReference type="ChEBI" id="CHEBI:456216"/>
        <dbReference type="EC" id="2.7.11.1"/>
    </reaction>
</comment>
<evidence type="ECO:0000256" key="1">
    <source>
        <dbReference type="ARBA" id="ARBA00022553"/>
    </source>
</evidence>
<comment type="catalytic activity">
    <reaction evidence="4">
        <text>L-seryl-[protein] + ATP = O-phospho-L-seryl-[protein] + ADP + H(+)</text>
        <dbReference type="Rhea" id="RHEA:17989"/>
        <dbReference type="Rhea" id="RHEA-COMP:9863"/>
        <dbReference type="Rhea" id="RHEA-COMP:11604"/>
        <dbReference type="ChEBI" id="CHEBI:15378"/>
        <dbReference type="ChEBI" id="CHEBI:29999"/>
        <dbReference type="ChEBI" id="CHEBI:30616"/>
        <dbReference type="ChEBI" id="CHEBI:83421"/>
        <dbReference type="ChEBI" id="CHEBI:456216"/>
        <dbReference type="EC" id="2.7.11.1"/>
    </reaction>
</comment>
<dbReference type="GO" id="GO:0004674">
    <property type="term" value="F:protein serine/threonine kinase activity"/>
    <property type="evidence" value="ECO:0007669"/>
    <property type="project" value="UniProtKB-EC"/>
</dbReference>
<gene>
    <name evidence="6" type="ORF">B0F90DRAFT_1752480</name>
</gene>
<comment type="caution">
    <text evidence="6">The sequence shown here is derived from an EMBL/GenBank/DDBJ whole genome shotgun (WGS) entry which is preliminary data.</text>
</comment>
<name>A0AAD4LZ14_9AGAM</name>
<dbReference type="SUPFAM" id="SSF56112">
    <property type="entry name" value="Protein kinase-like (PK-like)"/>
    <property type="match status" value="1"/>
</dbReference>
<evidence type="ECO:0000256" key="3">
    <source>
        <dbReference type="ARBA" id="ARBA00047899"/>
    </source>
</evidence>
<feature type="domain" description="Protein kinase" evidence="5">
    <location>
        <begin position="55"/>
        <end position="343"/>
    </location>
</feature>
<reference evidence="6" key="1">
    <citation type="journal article" date="2022" name="New Phytol.">
        <title>Evolutionary transition to the ectomycorrhizal habit in the genomes of a hyperdiverse lineage of mushroom-forming fungi.</title>
        <authorList>
            <person name="Looney B."/>
            <person name="Miyauchi S."/>
            <person name="Morin E."/>
            <person name="Drula E."/>
            <person name="Courty P.E."/>
            <person name="Kohler A."/>
            <person name="Kuo A."/>
            <person name="LaButti K."/>
            <person name="Pangilinan J."/>
            <person name="Lipzen A."/>
            <person name="Riley R."/>
            <person name="Andreopoulos W."/>
            <person name="He G."/>
            <person name="Johnson J."/>
            <person name="Nolan M."/>
            <person name="Tritt A."/>
            <person name="Barry K.W."/>
            <person name="Grigoriev I.V."/>
            <person name="Nagy L.G."/>
            <person name="Hibbett D."/>
            <person name="Henrissat B."/>
            <person name="Matheny P.B."/>
            <person name="Labbe J."/>
            <person name="Martin F.M."/>
        </authorList>
    </citation>
    <scope>NUCLEOTIDE SEQUENCE</scope>
    <source>
        <strain evidence="6">BPL690</strain>
    </source>
</reference>
<dbReference type="GO" id="GO:0005524">
    <property type="term" value="F:ATP binding"/>
    <property type="evidence" value="ECO:0007669"/>
    <property type="project" value="InterPro"/>
</dbReference>
<keyword evidence="1" id="KW-0597">Phosphoprotein</keyword>
<dbReference type="Proteomes" id="UP001203297">
    <property type="component" value="Unassembled WGS sequence"/>
</dbReference>
<dbReference type="Pfam" id="PF00069">
    <property type="entry name" value="Pkinase"/>
    <property type="match status" value="1"/>
</dbReference>
<dbReference type="Gene3D" id="3.30.200.20">
    <property type="entry name" value="Phosphorylase Kinase, domain 1"/>
    <property type="match status" value="1"/>
</dbReference>
<dbReference type="InterPro" id="IPR050839">
    <property type="entry name" value="Rho-assoc_Ser/Thr_Kinase"/>
</dbReference>
<dbReference type="Gene3D" id="1.10.510.10">
    <property type="entry name" value="Transferase(Phosphotransferase) domain 1"/>
    <property type="match status" value="1"/>
</dbReference>
<comment type="similarity">
    <text evidence="2">Belongs to the protein kinase superfamily. STE Ser/Thr protein kinase family. COT1 subfamily.</text>
</comment>
<dbReference type="GO" id="GO:0005856">
    <property type="term" value="C:cytoskeleton"/>
    <property type="evidence" value="ECO:0007669"/>
    <property type="project" value="TreeGrafter"/>
</dbReference>
<dbReference type="PROSITE" id="PS00108">
    <property type="entry name" value="PROTEIN_KINASE_ST"/>
    <property type="match status" value="1"/>
</dbReference>
<dbReference type="InterPro" id="IPR008271">
    <property type="entry name" value="Ser/Thr_kinase_AS"/>
</dbReference>
<organism evidence="6 7">
    <name type="scientific">Multifurca ochricompacta</name>
    <dbReference type="NCBI Taxonomy" id="376703"/>
    <lineage>
        <taxon>Eukaryota</taxon>
        <taxon>Fungi</taxon>
        <taxon>Dikarya</taxon>
        <taxon>Basidiomycota</taxon>
        <taxon>Agaricomycotina</taxon>
        <taxon>Agaricomycetes</taxon>
        <taxon>Russulales</taxon>
        <taxon>Russulaceae</taxon>
        <taxon>Multifurca</taxon>
    </lineage>
</organism>